<dbReference type="Gene3D" id="2.60.120.10">
    <property type="entry name" value="Jelly Rolls"/>
    <property type="match status" value="1"/>
</dbReference>
<dbReference type="InterPro" id="IPR013096">
    <property type="entry name" value="Cupin_2"/>
</dbReference>
<feature type="compositionally biased region" description="Basic and acidic residues" evidence="1">
    <location>
        <begin position="14"/>
        <end position="25"/>
    </location>
</feature>
<dbReference type="EMBL" id="CP100355">
    <property type="protein sequence ID" value="UTF54995.1"/>
    <property type="molecule type" value="Genomic_DNA"/>
</dbReference>
<name>A0A9E7NDJ4_9EURY</name>
<accession>A0A9E7NDJ4</accession>
<dbReference type="KEGG" id="sawl:NGM29_07010"/>
<protein>
    <submittedName>
        <fullName evidence="3">Cupin domain-containing protein</fullName>
    </submittedName>
</protein>
<dbReference type="Proteomes" id="UP001056855">
    <property type="component" value="Chromosome"/>
</dbReference>
<keyword evidence="4" id="KW-1185">Reference proteome</keyword>
<feature type="compositionally biased region" description="Basic and acidic residues" evidence="1">
    <location>
        <begin position="116"/>
        <end position="132"/>
    </location>
</feature>
<dbReference type="GeneID" id="73289782"/>
<dbReference type="AlphaFoldDB" id="A0A9E7NDJ4"/>
<dbReference type="CDD" id="cd02208">
    <property type="entry name" value="cupin_RmlC-like"/>
    <property type="match status" value="1"/>
</dbReference>
<dbReference type="SUPFAM" id="SSF51182">
    <property type="entry name" value="RmlC-like cupins"/>
    <property type="match status" value="1"/>
</dbReference>
<sequence length="132" mass="14403">MGYRIVDPDAVDPAPDRPSECRKLSEPGGLETMAINRFRAAPGEELPLAYHYHETQQEAFYVLDGMLSVETPEETYEVPEERLFVVDPGSPQRAYNPAGADGPVTVLAIGAPAADGDARVYDPEPETKPEDT</sequence>
<evidence type="ECO:0000313" key="4">
    <source>
        <dbReference type="Proteomes" id="UP001056855"/>
    </source>
</evidence>
<evidence type="ECO:0000256" key="1">
    <source>
        <dbReference type="SAM" id="MobiDB-lite"/>
    </source>
</evidence>
<dbReference type="RefSeq" id="WP_254159737.1">
    <property type="nucleotide sequence ID" value="NZ_CP100355.1"/>
</dbReference>
<dbReference type="InterPro" id="IPR011051">
    <property type="entry name" value="RmlC_Cupin_sf"/>
</dbReference>
<gene>
    <name evidence="3" type="ORF">NGM29_07010</name>
</gene>
<feature type="region of interest" description="Disordered" evidence="1">
    <location>
        <begin position="1"/>
        <end position="26"/>
    </location>
</feature>
<proteinExistence type="predicted"/>
<reference evidence="3" key="1">
    <citation type="submission" date="2022-06" db="EMBL/GenBank/DDBJ databases">
        <title>Diverse halophilic archaea isolated from saline environments.</title>
        <authorList>
            <person name="Cui H.-L."/>
        </authorList>
    </citation>
    <scope>NUCLEOTIDE SEQUENCE</scope>
    <source>
        <strain evidence="3">WLHS1</strain>
    </source>
</reference>
<dbReference type="InterPro" id="IPR014710">
    <property type="entry name" value="RmlC-like_jellyroll"/>
</dbReference>
<dbReference type="Pfam" id="PF07883">
    <property type="entry name" value="Cupin_2"/>
    <property type="match status" value="1"/>
</dbReference>
<feature type="domain" description="Cupin type-2" evidence="2">
    <location>
        <begin position="38"/>
        <end position="109"/>
    </location>
</feature>
<organism evidence="3 4">
    <name type="scientific">Natronosalvus rutilus</name>
    <dbReference type="NCBI Taxonomy" id="2953753"/>
    <lineage>
        <taxon>Archaea</taxon>
        <taxon>Methanobacteriati</taxon>
        <taxon>Methanobacteriota</taxon>
        <taxon>Stenosarchaea group</taxon>
        <taxon>Halobacteria</taxon>
        <taxon>Halobacteriales</taxon>
        <taxon>Natrialbaceae</taxon>
        <taxon>Natronosalvus</taxon>
    </lineage>
</organism>
<feature type="region of interest" description="Disordered" evidence="1">
    <location>
        <begin position="111"/>
        <end position="132"/>
    </location>
</feature>
<evidence type="ECO:0000313" key="3">
    <source>
        <dbReference type="EMBL" id="UTF54995.1"/>
    </source>
</evidence>
<evidence type="ECO:0000259" key="2">
    <source>
        <dbReference type="Pfam" id="PF07883"/>
    </source>
</evidence>